<gene>
    <name evidence="3" type="ORF">TKK_017104</name>
</gene>
<accession>A0ABD2W5H2</accession>
<dbReference type="SUPFAM" id="SSF53098">
    <property type="entry name" value="Ribonuclease H-like"/>
    <property type="match status" value="1"/>
</dbReference>
<dbReference type="PROSITE" id="PS50013">
    <property type="entry name" value="CHROMO_2"/>
    <property type="match status" value="1"/>
</dbReference>
<evidence type="ECO:0000313" key="4">
    <source>
        <dbReference type="Proteomes" id="UP001627154"/>
    </source>
</evidence>
<dbReference type="SUPFAM" id="SSF54160">
    <property type="entry name" value="Chromo domain-like"/>
    <property type="match status" value="1"/>
</dbReference>
<evidence type="ECO:0008006" key="5">
    <source>
        <dbReference type="Google" id="ProtNLM"/>
    </source>
</evidence>
<dbReference type="PANTHER" id="PTHR46585:SF1">
    <property type="entry name" value="CHROMO DOMAIN-CONTAINING PROTEIN"/>
    <property type="match status" value="1"/>
</dbReference>
<dbReference type="InterPro" id="IPR001584">
    <property type="entry name" value="Integrase_cat-core"/>
</dbReference>
<dbReference type="Pfam" id="PF00665">
    <property type="entry name" value="rve"/>
    <property type="match status" value="1"/>
</dbReference>
<evidence type="ECO:0000259" key="1">
    <source>
        <dbReference type="PROSITE" id="PS50013"/>
    </source>
</evidence>
<comment type="caution">
    <text evidence="3">The sequence shown here is derived from an EMBL/GenBank/DDBJ whole genome shotgun (WGS) entry which is preliminary data.</text>
</comment>
<feature type="domain" description="Integrase catalytic" evidence="2">
    <location>
        <begin position="299"/>
        <end position="473"/>
    </location>
</feature>
<dbReference type="InterPro" id="IPR000953">
    <property type="entry name" value="Chromo/chromo_shadow_dom"/>
</dbReference>
<dbReference type="AlphaFoldDB" id="A0ABD2W5H2"/>
<protein>
    <recommendedName>
        <fullName evidence="5">Integrase catalytic domain-containing protein</fullName>
    </recommendedName>
</protein>
<reference evidence="3 4" key="1">
    <citation type="journal article" date="2024" name="bioRxiv">
        <title>A reference genome for Trichogramma kaykai: A tiny desert-dwelling parasitoid wasp with competing sex-ratio distorters.</title>
        <authorList>
            <person name="Culotta J."/>
            <person name="Lindsey A.R."/>
        </authorList>
    </citation>
    <scope>NUCLEOTIDE SEQUENCE [LARGE SCALE GENOMIC DNA]</scope>
    <source>
        <strain evidence="3 4">KSX58</strain>
    </source>
</reference>
<dbReference type="Proteomes" id="UP001627154">
    <property type="component" value="Unassembled WGS sequence"/>
</dbReference>
<name>A0ABD2W5H2_9HYME</name>
<evidence type="ECO:0000259" key="2">
    <source>
        <dbReference type="PROSITE" id="PS50994"/>
    </source>
</evidence>
<dbReference type="PROSITE" id="PS50994">
    <property type="entry name" value="INTEGRASE"/>
    <property type="match status" value="1"/>
</dbReference>
<sequence length="596" mass="69255">MAESLRDVSCADTGDTCDPFISPMPRPESLIRLSVNDDDSEVMVLKRLNDLRLAQVKHFDLNFKQLSNLADAVEVSDIVNLNVLTNGITSIFIKMNEFLKTVYMKIASLLKKTEKGDFNIESKLITNVEDASLSKDVINLNQFKDFTHKMEKVIESTEPGPRGEGHFLADDTYNYDLMEKRVKNVADPQNSFDLINYHILRSETQKEFDSIKNKQEKFFKTIEKELRTLLDKSTPIINQLKLEAAVIDERYTHTQATSRIPPDLKSLPQLKQYMYKDATTISLSKIMMMMGVKEKLVNELHKPARRNYLRRSFDMRGIGDTWQADLVEMIPYAKVNKGYKYLLTVIDVFSKYSWAIPVKSKNAEDVTNAMSTILNNTISPKNLQTDNGKEFYNSNFQNLMKKFKINHYSTFSNMKAAICERFNRTLKENMWKRFSLSGNYKWIDIISDLVKVYNNTKHRTIKMKPKDVNRSNEKKVMIQYNRHKLTGSKIPAKFKIGDKVRVSKAKHIFEKGYTPNWTTEIFTIVKASMTHPPTYHLKDYQDQPITGSFYEQELSIAKYPDIYLIENIIRKKGNKLFVKWLGFDSTHNSWINKNDI</sequence>
<dbReference type="PANTHER" id="PTHR46585">
    <property type="entry name" value="INTEGRASE CORE DOMAIN CONTAINING PROTEIN"/>
    <property type="match status" value="1"/>
</dbReference>
<keyword evidence="4" id="KW-1185">Reference proteome</keyword>
<dbReference type="InterPro" id="IPR016197">
    <property type="entry name" value="Chromo-like_dom_sf"/>
</dbReference>
<dbReference type="GO" id="GO:0005694">
    <property type="term" value="C:chromosome"/>
    <property type="evidence" value="ECO:0007669"/>
    <property type="project" value="UniProtKB-ARBA"/>
</dbReference>
<dbReference type="InterPro" id="IPR036397">
    <property type="entry name" value="RNaseH_sf"/>
</dbReference>
<feature type="domain" description="Chromo" evidence="1">
    <location>
        <begin position="563"/>
        <end position="596"/>
    </location>
</feature>
<proteinExistence type="predicted"/>
<organism evidence="3 4">
    <name type="scientific">Trichogramma kaykai</name>
    <dbReference type="NCBI Taxonomy" id="54128"/>
    <lineage>
        <taxon>Eukaryota</taxon>
        <taxon>Metazoa</taxon>
        <taxon>Ecdysozoa</taxon>
        <taxon>Arthropoda</taxon>
        <taxon>Hexapoda</taxon>
        <taxon>Insecta</taxon>
        <taxon>Pterygota</taxon>
        <taxon>Neoptera</taxon>
        <taxon>Endopterygota</taxon>
        <taxon>Hymenoptera</taxon>
        <taxon>Apocrita</taxon>
        <taxon>Proctotrupomorpha</taxon>
        <taxon>Chalcidoidea</taxon>
        <taxon>Trichogrammatidae</taxon>
        <taxon>Trichogramma</taxon>
    </lineage>
</organism>
<dbReference type="Gene3D" id="3.30.420.10">
    <property type="entry name" value="Ribonuclease H-like superfamily/Ribonuclease H"/>
    <property type="match status" value="1"/>
</dbReference>
<dbReference type="InterPro" id="IPR012337">
    <property type="entry name" value="RNaseH-like_sf"/>
</dbReference>
<dbReference type="EMBL" id="JBJJXI010000136">
    <property type="protein sequence ID" value="KAL3388036.1"/>
    <property type="molecule type" value="Genomic_DNA"/>
</dbReference>
<evidence type="ECO:0000313" key="3">
    <source>
        <dbReference type="EMBL" id="KAL3388036.1"/>
    </source>
</evidence>